<reference evidence="2 3" key="1">
    <citation type="submission" date="2019-05" db="EMBL/GenBank/DDBJ databases">
        <title>Comparative genomics and metabolomics analyses of clavulanic acid producing Streptomyces species provides insight into specialized metabolism and evolution of beta-lactam biosynthetic gene clusters.</title>
        <authorList>
            <person name="Moore M.A."/>
            <person name="Cruz-Morales P."/>
            <person name="Barona Gomez F."/>
            <person name="Kapil T."/>
        </authorList>
    </citation>
    <scope>NUCLEOTIDE SEQUENCE [LARGE SCALE GENOMIC DNA]</scope>
    <source>
        <strain evidence="2 3">NRRL 5741</strain>
    </source>
</reference>
<dbReference type="Proteomes" id="UP000419138">
    <property type="component" value="Unassembled WGS sequence"/>
</dbReference>
<feature type="compositionally biased region" description="Low complexity" evidence="1">
    <location>
        <begin position="1"/>
        <end position="15"/>
    </location>
</feature>
<protein>
    <submittedName>
        <fullName evidence="2">Uncharacterized protein</fullName>
    </submittedName>
</protein>
<evidence type="ECO:0000313" key="2">
    <source>
        <dbReference type="EMBL" id="MQT03380.1"/>
    </source>
</evidence>
<sequence length="95" mass="9101">MGPEAAVPAADGRAAGTEDRPAAAPPGGRPAVAVAAADAAVAAADTGQLITVGPRPVHYRPSSGRRQAVGQPSTGRRQGGGGASGGNLPLDAPFP</sequence>
<dbReference type="EMBL" id="VCLA01000170">
    <property type="protein sequence ID" value="MQT03380.1"/>
    <property type="molecule type" value="Genomic_DNA"/>
</dbReference>
<feature type="region of interest" description="Disordered" evidence="1">
    <location>
        <begin position="1"/>
        <end position="30"/>
    </location>
</feature>
<accession>A0A646KMR6</accession>
<proteinExistence type="predicted"/>
<dbReference type="AlphaFoldDB" id="A0A646KMR6"/>
<evidence type="ECO:0000313" key="3">
    <source>
        <dbReference type="Proteomes" id="UP000419138"/>
    </source>
</evidence>
<name>A0A646KMR6_STRJU</name>
<keyword evidence="3" id="KW-1185">Reference proteome</keyword>
<evidence type="ECO:0000256" key="1">
    <source>
        <dbReference type="SAM" id="MobiDB-lite"/>
    </source>
</evidence>
<gene>
    <name evidence="2" type="ORF">FF041_25290</name>
</gene>
<comment type="caution">
    <text evidence="2">The sequence shown here is derived from an EMBL/GenBank/DDBJ whole genome shotgun (WGS) entry which is preliminary data.</text>
</comment>
<feature type="region of interest" description="Disordered" evidence="1">
    <location>
        <begin position="52"/>
        <end position="95"/>
    </location>
</feature>
<organism evidence="2 3">
    <name type="scientific">Streptomyces jumonjinensis</name>
    <dbReference type="NCBI Taxonomy" id="1945"/>
    <lineage>
        <taxon>Bacteria</taxon>
        <taxon>Bacillati</taxon>
        <taxon>Actinomycetota</taxon>
        <taxon>Actinomycetes</taxon>
        <taxon>Kitasatosporales</taxon>
        <taxon>Streptomycetaceae</taxon>
        <taxon>Streptomyces</taxon>
    </lineage>
</organism>